<evidence type="ECO:0000313" key="2">
    <source>
        <dbReference type="Proteomes" id="UP000018852"/>
    </source>
</evidence>
<comment type="caution">
    <text evidence="1">The sequence shown here is derived from an EMBL/GenBank/DDBJ whole genome shotgun (WGS) entry which is preliminary data.</text>
</comment>
<reference evidence="1 2" key="1">
    <citation type="submission" date="2013-12" db="EMBL/GenBank/DDBJ databases">
        <title>A Varibaculum cambriense genome reconstructed from a premature infant gut community with otherwise low bacterial novelty that shifts toward anaerobic metabolism during the third week of life.</title>
        <authorList>
            <person name="Brown C.T."/>
            <person name="Sharon I."/>
            <person name="Thomas B.C."/>
            <person name="Castelle C.J."/>
            <person name="Morowitz M.J."/>
            <person name="Banfield J.F."/>
        </authorList>
    </citation>
    <scope>NUCLEOTIDE SEQUENCE [LARGE SCALE GENOMIC DNA]</scope>
    <source>
        <strain evidence="2">DORA_12</strain>
    </source>
</reference>
<dbReference type="EMBL" id="AZLV01001157">
    <property type="protein sequence ID" value="ETJ00913.1"/>
    <property type="molecule type" value="Genomic_DNA"/>
</dbReference>
<dbReference type="InterPro" id="IPR041895">
    <property type="entry name" value="ArdA_dom1"/>
</dbReference>
<evidence type="ECO:0000313" key="1">
    <source>
        <dbReference type="EMBL" id="ETJ00913.1"/>
    </source>
</evidence>
<dbReference type="Proteomes" id="UP000018852">
    <property type="component" value="Unassembled WGS sequence"/>
</dbReference>
<organism evidence="1 2">
    <name type="scientific">Actinomyces urogenitalis DORA_12</name>
    <dbReference type="NCBI Taxonomy" id="1403939"/>
    <lineage>
        <taxon>Bacteria</taxon>
        <taxon>Bacillati</taxon>
        <taxon>Actinomycetota</taxon>
        <taxon>Actinomycetes</taxon>
        <taxon>Actinomycetales</taxon>
        <taxon>Actinomycetaceae</taxon>
        <taxon>Actinomyces</taxon>
    </lineage>
</organism>
<dbReference type="Gene3D" id="3.10.20.480">
    <property type="entry name" value="Antirestriction protein ArdA, domain 1"/>
    <property type="match status" value="1"/>
</dbReference>
<dbReference type="InterPro" id="IPR009899">
    <property type="entry name" value="ArdA"/>
</dbReference>
<accession>W1V4I3</accession>
<gene>
    <name evidence="1" type="ORF">Q605_AUC01157G0004</name>
</gene>
<proteinExistence type="predicted"/>
<dbReference type="PATRIC" id="fig|1403939.3.peg.1960"/>
<dbReference type="Pfam" id="PF07275">
    <property type="entry name" value="ArdA"/>
    <property type="match status" value="1"/>
</dbReference>
<evidence type="ECO:0008006" key="3">
    <source>
        <dbReference type="Google" id="ProtNLM"/>
    </source>
</evidence>
<sequence length="173" mass="19715">MTNNNSNEPQAWVGCLRCYNEGRLVGGWVPAIDAAHVTPQDIHPAKSSQGCEEMWVFDTEHMPPGYGEMSPTEAHDIGHLYLRIGEDDWTAYLAYCEETGDEGSGSRTRFYEAYQGWWPSFSDYLTEPIEAMQAGWPEEAVRYFDYDQYERDASFDYIVCDAPDGGVYVFQDC</sequence>
<protein>
    <recommendedName>
        <fullName evidence="3">Antirestriction protein</fullName>
    </recommendedName>
</protein>
<dbReference type="AlphaFoldDB" id="W1V4I3"/>
<name>W1V4I3_9ACTO</name>